<keyword evidence="3" id="KW-0804">Transcription</keyword>
<dbReference type="Gene3D" id="1.10.10.60">
    <property type="entry name" value="Homeodomain-like"/>
    <property type="match status" value="1"/>
</dbReference>
<accession>A0A2R4WNC8</accession>
<sequence length="373" mass="39864">MTTLLSVGRERSTRKDAGGDGAYGPPIALGFVSGSAVEAVCKTLAALGIAPDRLLAQSGIDPHGLGRDDAVSFSALGRLMVAAAHRSGCPHFGLLVGQRTTLASLGQLGVLMRNTHTLGDALRALALHQGLFDRGAVIDVMVKGPVAVACYAPYEPDADGIALHCERALTAMTNVVRALGEPDWAPDEVLVPRRQPQDTKPYADVFRAPVRFEQEIAALVFPAALLGHPVGGANPALRRIAERRLCRAAAGDLTDELRRHLRTILIRGRLSAQRAAETMAVHRRTLSRRLKAAGTCYRSVANETRLAVARQLLADTDLGLAEISAALDFSEPAAFTHAFRRWTGTTPSAWRRDRRRGVATMDQFAPGQGGEAP</sequence>
<dbReference type="Proteomes" id="UP000244755">
    <property type="component" value="Chromosome 1"/>
</dbReference>
<dbReference type="RefSeq" id="WP_099954842.1">
    <property type="nucleotide sequence ID" value="NZ_CP028843.1"/>
</dbReference>
<dbReference type="EMBL" id="CP028843">
    <property type="protein sequence ID" value="AWB23044.1"/>
    <property type="molecule type" value="Genomic_DNA"/>
</dbReference>
<proteinExistence type="predicted"/>
<feature type="domain" description="HTH araC/xylS-type" evidence="4">
    <location>
        <begin position="255"/>
        <end position="353"/>
    </location>
</feature>
<evidence type="ECO:0000256" key="2">
    <source>
        <dbReference type="ARBA" id="ARBA00023125"/>
    </source>
</evidence>
<dbReference type="GO" id="GO:0000976">
    <property type="term" value="F:transcription cis-regulatory region binding"/>
    <property type="evidence" value="ECO:0007669"/>
    <property type="project" value="TreeGrafter"/>
</dbReference>
<protein>
    <submittedName>
        <fullName evidence="5">AraC family transcriptional regulator</fullName>
    </submittedName>
</protein>
<keyword evidence="6" id="KW-1185">Reference proteome</keyword>
<dbReference type="Pfam" id="PF12625">
    <property type="entry name" value="Arabinose_bd"/>
    <property type="match status" value="1"/>
</dbReference>
<keyword evidence="2" id="KW-0238">DNA-binding</keyword>
<keyword evidence="1" id="KW-0805">Transcription regulation</keyword>
<dbReference type="InterPro" id="IPR018060">
    <property type="entry name" value="HTH_AraC"/>
</dbReference>
<dbReference type="PANTHER" id="PTHR47894">
    <property type="entry name" value="HTH-TYPE TRANSCRIPTIONAL REGULATOR GADX"/>
    <property type="match status" value="1"/>
</dbReference>
<dbReference type="KEGG" id="mee:DA075_20825"/>
<dbReference type="GO" id="GO:0003700">
    <property type="term" value="F:DNA-binding transcription factor activity"/>
    <property type="evidence" value="ECO:0007669"/>
    <property type="project" value="InterPro"/>
</dbReference>
<dbReference type="AlphaFoldDB" id="A0A2R4WNC8"/>
<reference evidence="5 6" key="1">
    <citation type="submission" date="2018-04" db="EMBL/GenBank/DDBJ databases">
        <title>Methylobacterium sp. PR1016A genome.</title>
        <authorList>
            <person name="Park W."/>
        </authorList>
    </citation>
    <scope>NUCLEOTIDE SEQUENCE [LARGE SCALE GENOMIC DNA]</scope>
    <source>
        <strain evidence="5 6">PR1016A</strain>
    </source>
</reference>
<evidence type="ECO:0000313" key="5">
    <source>
        <dbReference type="EMBL" id="AWB23044.1"/>
    </source>
</evidence>
<dbReference type="GO" id="GO:0005829">
    <property type="term" value="C:cytosol"/>
    <property type="evidence" value="ECO:0007669"/>
    <property type="project" value="TreeGrafter"/>
</dbReference>
<name>A0A2R4WNC8_9HYPH</name>
<dbReference type="OrthoDB" id="9805730at2"/>
<dbReference type="PROSITE" id="PS01124">
    <property type="entry name" value="HTH_ARAC_FAMILY_2"/>
    <property type="match status" value="1"/>
</dbReference>
<evidence type="ECO:0000259" key="4">
    <source>
        <dbReference type="PROSITE" id="PS01124"/>
    </source>
</evidence>
<dbReference type="InterPro" id="IPR032687">
    <property type="entry name" value="AraC-type_N"/>
</dbReference>
<dbReference type="Pfam" id="PF12833">
    <property type="entry name" value="HTH_18"/>
    <property type="match status" value="1"/>
</dbReference>
<gene>
    <name evidence="5" type="ORF">DA075_20825</name>
</gene>
<dbReference type="PANTHER" id="PTHR47894:SF4">
    <property type="entry name" value="HTH-TYPE TRANSCRIPTIONAL REGULATOR GADX"/>
    <property type="match status" value="1"/>
</dbReference>
<organism evidence="5 6">
    <name type="scientific">Methylobacterium currus</name>
    <dbReference type="NCBI Taxonomy" id="2051553"/>
    <lineage>
        <taxon>Bacteria</taxon>
        <taxon>Pseudomonadati</taxon>
        <taxon>Pseudomonadota</taxon>
        <taxon>Alphaproteobacteria</taxon>
        <taxon>Hyphomicrobiales</taxon>
        <taxon>Methylobacteriaceae</taxon>
        <taxon>Methylobacterium</taxon>
    </lineage>
</organism>
<dbReference type="SMART" id="SM00342">
    <property type="entry name" value="HTH_ARAC"/>
    <property type="match status" value="1"/>
</dbReference>
<evidence type="ECO:0000256" key="3">
    <source>
        <dbReference type="ARBA" id="ARBA00023163"/>
    </source>
</evidence>
<dbReference type="InterPro" id="IPR009057">
    <property type="entry name" value="Homeodomain-like_sf"/>
</dbReference>
<dbReference type="SUPFAM" id="SSF46689">
    <property type="entry name" value="Homeodomain-like"/>
    <property type="match status" value="1"/>
</dbReference>
<evidence type="ECO:0000313" key="6">
    <source>
        <dbReference type="Proteomes" id="UP000244755"/>
    </source>
</evidence>
<evidence type="ECO:0000256" key="1">
    <source>
        <dbReference type="ARBA" id="ARBA00023015"/>
    </source>
</evidence>